<proteinExistence type="predicted"/>
<dbReference type="AlphaFoldDB" id="A0A179IDE2"/>
<keyword evidence="2" id="KW-1185">Reference proteome</keyword>
<evidence type="ECO:0000313" key="2">
    <source>
        <dbReference type="Proteomes" id="UP000243081"/>
    </source>
</evidence>
<dbReference type="EMBL" id="LUKN01002175">
    <property type="protein sequence ID" value="OAQ99513.1"/>
    <property type="molecule type" value="Genomic_DNA"/>
</dbReference>
<reference evidence="1 2" key="1">
    <citation type="submission" date="2016-03" db="EMBL/GenBank/DDBJ databases">
        <title>Fine-scale spatial genetic structure of a fungal parasite of coffee scale insects.</title>
        <authorList>
            <person name="Jackson D."/>
            <person name="Zemenick K.A."/>
            <person name="Malloure B."/>
            <person name="Quandt C.A."/>
            <person name="James T.Y."/>
        </authorList>
    </citation>
    <scope>NUCLEOTIDE SEQUENCE [LARGE SCALE GENOMIC DNA]</scope>
    <source>
        <strain evidence="1 2">UM487</strain>
    </source>
</reference>
<name>A0A179IDE2_CORDF</name>
<accession>A0A179IDE2</accession>
<sequence length="73" mass="8186">MPSGLLDLCWNDASFGGLIVRTTRAWKAWRRARSLCIAISSTVQVFAANTPFSTWPDLDTANRSMRHSLSMEI</sequence>
<gene>
    <name evidence="1" type="ORF">LLEC1_01702</name>
</gene>
<protein>
    <submittedName>
        <fullName evidence="1">Uncharacterized protein</fullName>
    </submittedName>
</protein>
<organism evidence="1 2">
    <name type="scientific">Cordyceps confragosa</name>
    <name type="common">Lecanicillium lecanii</name>
    <dbReference type="NCBI Taxonomy" id="2714763"/>
    <lineage>
        <taxon>Eukaryota</taxon>
        <taxon>Fungi</taxon>
        <taxon>Dikarya</taxon>
        <taxon>Ascomycota</taxon>
        <taxon>Pezizomycotina</taxon>
        <taxon>Sordariomycetes</taxon>
        <taxon>Hypocreomycetidae</taxon>
        <taxon>Hypocreales</taxon>
        <taxon>Cordycipitaceae</taxon>
        <taxon>Akanthomyces</taxon>
    </lineage>
</organism>
<comment type="caution">
    <text evidence="1">The sequence shown here is derived from an EMBL/GenBank/DDBJ whole genome shotgun (WGS) entry which is preliminary data.</text>
</comment>
<dbReference type="Proteomes" id="UP000243081">
    <property type="component" value="Unassembled WGS sequence"/>
</dbReference>
<evidence type="ECO:0000313" key="1">
    <source>
        <dbReference type="EMBL" id="OAQ99513.1"/>
    </source>
</evidence>